<feature type="compositionally biased region" description="Low complexity" evidence="1">
    <location>
        <begin position="268"/>
        <end position="279"/>
    </location>
</feature>
<feature type="region of interest" description="Disordered" evidence="1">
    <location>
        <begin position="553"/>
        <end position="835"/>
    </location>
</feature>
<feature type="compositionally biased region" description="Polar residues" evidence="1">
    <location>
        <begin position="32"/>
        <end position="42"/>
    </location>
</feature>
<accession>A0A0M9FYW2</accession>
<feature type="compositionally biased region" description="Basic and acidic residues" evidence="1">
    <location>
        <begin position="437"/>
        <end position="448"/>
    </location>
</feature>
<feature type="compositionally biased region" description="Low complexity" evidence="1">
    <location>
        <begin position="470"/>
        <end position="481"/>
    </location>
</feature>
<feature type="compositionally biased region" description="Low complexity" evidence="1">
    <location>
        <begin position="189"/>
        <end position="219"/>
    </location>
</feature>
<comment type="caution">
    <text evidence="2">The sequence shown here is derived from an EMBL/GenBank/DDBJ whole genome shotgun (WGS) entry which is preliminary data.</text>
</comment>
<organism evidence="2 3">
    <name type="scientific">Leptomonas pyrrhocoris</name>
    <name type="common">Firebug parasite</name>
    <dbReference type="NCBI Taxonomy" id="157538"/>
    <lineage>
        <taxon>Eukaryota</taxon>
        <taxon>Discoba</taxon>
        <taxon>Euglenozoa</taxon>
        <taxon>Kinetoplastea</taxon>
        <taxon>Metakinetoplastina</taxon>
        <taxon>Trypanosomatida</taxon>
        <taxon>Trypanosomatidae</taxon>
        <taxon>Leishmaniinae</taxon>
        <taxon>Leptomonas</taxon>
    </lineage>
</organism>
<evidence type="ECO:0000313" key="3">
    <source>
        <dbReference type="Proteomes" id="UP000037923"/>
    </source>
</evidence>
<feature type="compositionally biased region" description="Pro residues" evidence="1">
    <location>
        <begin position="810"/>
        <end position="825"/>
    </location>
</feature>
<name>A0A0M9FYW2_LEPPY</name>
<dbReference type="OrthoDB" id="267139at2759"/>
<dbReference type="Proteomes" id="UP000037923">
    <property type="component" value="Unassembled WGS sequence"/>
</dbReference>
<feature type="region of interest" description="Disordered" evidence="1">
    <location>
        <begin position="32"/>
        <end position="57"/>
    </location>
</feature>
<dbReference type="AlphaFoldDB" id="A0A0M9FYW2"/>
<dbReference type="RefSeq" id="XP_015657232.1">
    <property type="nucleotide sequence ID" value="XM_015804098.1"/>
</dbReference>
<sequence>MEDDAESVVAVSSAYPWHAGGLPSFAAINSSATTAESTQSHRGLTDSDRYPQQQQQAPLTLQYPPEIKRRLQPDRCKEVLDGALNAHRQRRLQIVDDAGGANLGRMSRRRKTSQYAGIVPSSRVSKRPLALADSQLYRKRSLKKAEAAVAATEVNSASNVSPPAAQLNGSPRALRGHAPTPPNSKAQRRQSSLRISSSLTPSAHSPRHASPSLSSPRISESGERTLRDVEGHPHKDGQKAPSAASRGSSAVDLHTRDVLPPIPQQKTPQEQNLLPQKQQQQQEQKDILCGLLAHSEPLCSTSLSDVVSPLHITPSAASVQPALASQNAKGGGHPLMTSPCHPQRQQWLPSFRRINSAESLNITDEDGRPASLGKKKRSESRVSICAAAAREEPDAAGHRPMRPASSSKTLSIVWVKRPRDASSASHRVLQRMGQHQRKLENDRRDKRTQWKLRPPSSLLRQARKKRASGQQQHQQYQPQYQQRRRRSRQRRDSETLREYDSSNATEVFEESDGSAYEDVPYLQHEQLLAAMRAEANRPRRTVEAVLARHDVAVGKSTQHTPQLPHATAGASKNPSRPPPPPAWSSTDSIGADTPPRGHRVSLGVQTAARTHHDRSGDVKGGPTARSSPSSPSSPHRRLLPPPSPPDDKSTARRQTHPAPSKSSASHVAGNTAEVEKLAPVVADHRNDDGKHNRNSGGDGRRTLCAASTQTPGEERDVFGHGAQTKTQAGAVAKKSPIVAGEEEAGKKRKQTRAGPQSAPSVSPPQLQPSLPVTRRAPSKQTNGSAKGAKAPRHAGTTTVALPPLTAGSQPPQPRRPPLPPLPPPTRQQQLRRRSMNRQQLSYVFAPYKAGMPTSPGGRVRYNAAIEVHHHRHSVRPQLGQSNEKKERTSLQLQLHDRAPAEKPIDYTALTNQFDPLNYLLGRHGFWGESTTR</sequence>
<keyword evidence="3" id="KW-1185">Reference proteome</keyword>
<feature type="compositionally biased region" description="Basic and acidic residues" evidence="1">
    <location>
        <begin position="490"/>
        <end position="500"/>
    </location>
</feature>
<feature type="region of interest" description="Disordered" evidence="1">
    <location>
        <begin position="152"/>
        <end position="279"/>
    </location>
</feature>
<protein>
    <submittedName>
        <fullName evidence="2">Uncharacterized protein</fullName>
    </submittedName>
</protein>
<feature type="compositionally biased region" description="Basic and acidic residues" evidence="1">
    <location>
        <begin position="682"/>
        <end position="691"/>
    </location>
</feature>
<proteinExistence type="predicted"/>
<reference evidence="2 3" key="1">
    <citation type="submission" date="2015-07" db="EMBL/GenBank/DDBJ databases">
        <title>High-quality genome of monoxenous trypanosomatid Leptomonas pyrrhocoris.</title>
        <authorList>
            <person name="Flegontov P."/>
            <person name="Butenko A."/>
            <person name="Firsov S."/>
            <person name="Vlcek C."/>
            <person name="Logacheva M.D."/>
            <person name="Field M."/>
            <person name="Filatov D."/>
            <person name="Flegontova O."/>
            <person name="Gerasimov E."/>
            <person name="Jackson A.P."/>
            <person name="Kelly S."/>
            <person name="Opperdoes F."/>
            <person name="O'Reilly A."/>
            <person name="Votypka J."/>
            <person name="Yurchenko V."/>
            <person name="Lukes J."/>
        </authorList>
    </citation>
    <scope>NUCLEOTIDE SEQUENCE [LARGE SCALE GENOMIC DNA]</scope>
    <source>
        <strain evidence="2">H10</strain>
    </source>
</reference>
<dbReference type="EMBL" id="LGTL01000012">
    <property type="protein sequence ID" value="KPA78793.1"/>
    <property type="molecule type" value="Genomic_DNA"/>
</dbReference>
<feature type="region of interest" description="Disordered" evidence="1">
    <location>
        <begin position="360"/>
        <end position="514"/>
    </location>
</feature>
<feature type="compositionally biased region" description="Low complexity" evidence="1">
    <location>
        <begin position="152"/>
        <end position="161"/>
    </location>
</feature>
<dbReference type="GeneID" id="26906182"/>
<evidence type="ECO:0000256" key="1">
    <source>
        <dbReference type="SAM" id="MobiDB-lite"/>
    </source>
</evidence>
<dbReference type="OMA" id="WGEAMTR"/>
<feature type="compositionally biased region" description="Basic and acidic residues" evidence="1">
    <location>
        <begin position="220"/>
        <end position="238"/>
    </location>
</feature>
<gene>
    <name evidence="2" type="ORF">ABB37_05892</name>
</gene>
<evidence type="ECO:0000313" key="2">
    <source>
        <dbReference type="EMBL" id="KPA78793.1"/>
    </source>
</evidence>
<dbReference type="VEuPathDB" id="TriTrypDB:LpyrH10_12_0700"/>